<dbReference type="EMBL" id="CAMKVN010012237">
    <property type="protein sequence ID" value="CAI2195277.1"/>
    <property type="molecule type" value="Genomic_DNA"/>
</dbReference>
<feature type="non-terminal residue" evidence="1">
    <location>
        <position position="1"/>
    </location>
</feature>
<accession>A0A9W4T6Z4</accession>
<name>A0A9W4T6Z4_9GLOM</name>
<dbReference type="AlphaFoldDB" id="A0A9W4T6Z4"/>
<dbReference type="Proteomes" id="UP001153678">
    <property type="component" value="Unassembled WGS sequence"/>
</dbReference>
<sequence>DFIEMDTSFNCYILILSSNDSKTFLVDIYKDNKNRRYFKSDKAKITLANFKVSHLKKHICNIYSIKKVDQYKVKFWNVNIKAERIENNNISTEDDITHKLEGRKMRDHDLFNVYFKVELADHNTIEMGNIHIIAIIPTIVAPAN</sequence>
<gene>
    <name evidence="1" type="ORF">FWILDA_LOCUS16995</name>
</gene>
<feature type="non-terminal residue" evidence="1">
    <location>
        <position position="144"/>
    </location>
</feature>
<dbReference type="OrthoDB" id="2424170at2759"/>
<organism evidence="1 2">
    <name type="scientific">Funneliformis geosporum</name>
    <dbReference type="NCBI Taxonomy" id="1117311"/>
    <lineage>
        <taxon>Eukaryota</taxon>
        <taxon>Fungi</taxon>
        <taxon>Fungi incertae sedis</taxon>
        <taxon>Mucoromycota</taxon>
        <taxon>Glomeromycotina</taxon>
        <taxon>Glomeromycetes</taxon>
        <taxon>Glomerales</taxon>
        <taxon>Glomeraceae</taxon>
        <taxon>Funneliformis</taxon>
    </lineage>
</organism>
<evidence type="ECO:0000313" key="2">
    <source>
        <dbReference type="Proteomes" id="UP001153678"/>
    </source>
</evidence>
<comment type="caution">
    <text evidence="1">The sequence shown here is derived from an EMBL/GenBank/DDBJ whole genome shotgun (WGS) entry which is preliminary data.</text>
</comment>
<keyword evidence="2" id="KW-1185">Reference proteome</keyword>
<reference evidence="1" key="1">
    <citation type="submission" date="2022-08" db="EMBL/GenBank/DDBJ databases">
        <authorList>
            <person name="Kallberg Y."/>
            <person name="Tangrot J."/>
            <person name="Rosling A."/>
        </authorList>
    </citation>
    <scope>NUCLEOTIDE SEQUENCE</scope>
    <source>
        <strain evidence="1">Wild A</strain>
    </source>
</reference>
<protein>
    <submittedName>
        <fullName evidence="1">201_t:CDS:1</fullName>
    </submittedName>
</protein>
<proteinExistence type="predicted"/>
<evidence type="ECO:0000313" key="1">
    <source>
        <dbReference type="EMBL" id="CAI2195277.1"/>
    </source>
</evidence>